<keyword evidence="2" id="KW-0564">Palmitate</keyword>
<dbReference type="PANTHER" id="PTHR23248:SF9">
    <property type="entry name" value="PHOSPHOLIPID SCRAMBLASE"/>
    <property type="match status" value="1"/>
</dbReference>
<sequence>MLISTTDDSVQGPQWMECPQIETDLPTLAFFYPLNELIIAERRDDLHDLIGLSGVGYTVFNNKGQKVFLAVLEKQYKKFDIKIFNHYGNEVVHVRRPFHFCTKKVLVCAPPGNLVGSIKEIRTRWKTYVVKNRLEKDVLKIVPAGVFNYMYNIQLMYGGTVVGVIRKHCDVATLLDMKHFAISFPIELDVRDKAVLLGACFTIGFQY</sequence>
<comment type="similarity">
    <text evidence="1 2">Belongs to the phospholipid scramblase family.</text>
</comment>
<evidence type="ECO:0000256" key="2">
    <source>
        <dbReference type="RuleBase" id="RU363116"/>
    </source>
</evidence>
<accession>A0A7E5VRA1</accession>
<protein>
    <recommendedName>
        <fullName evidence="2">Phospholipid scramblase</fullName>
    </recommendedName>
</protein>
<gene>
    <name evidence="4" type="primary">LOC113495874</name>
</gene>
<reference evidence="4" key="1">
    <citation type="submission" date="2025-08" db="UniProtKB">
        <authorList>
            <consortium name="RefSeq"/>
        </authorList>
    </citation>
    <scope>IDENTIFICATION</scope>
</reference>
<evidence type="ECO:0000256" key="1">
    <source>
        <dbReference type="ARBA" id="ARBA00005350"/>
    </source>
</evidence>
<keyword evidence="2" id="KW-0106">Calcium</keyword>
<evidence type="ECO:0000313" key="4">
    <source>
        <dbReference type="RefSeq" id="XP_026730671.1"/>
    </source>
</evidence>
<keyword evidence="3" id="KW-1185">Reference proteome</keyword>
<organism evidence="3 4">
    <name type="scientific">Trichoplusia ni</name>
    <name type="common">Cabbage looper</name>
    <dbReference type="NCBI Taxonomy" id="7111"/>
    <lineage>
        <taxon>Eukaryota</taxon>
        <taxon>Metazoa</taxon>
        <taxon>Ecdysozoa</taxon>
        <taxon>Arthropoda</taxon>
        <taxon>Hexapoda</taxon>
        <taxon>Insecta</taxon>
        <taxon>Pterygota</taxon>
        <taxon>Neoptera</taxon>
        <taxon>Endopterygota</taxon>
        <taxon>Lepidoptera</taxon>
        <taxon>Glossata</taxon>
        <taxon>Ditrysia</taxon>
        <taxon>Noctuoidea</taxon>
        <taxon>Noctuidae</taxon>
        <taxon>Plusiinae</taxon>
        <taxon>Trichoplusia</taxon>
    </lineage>
</organism>
<dbReference type="InParanoid" id="A0A7E5VRA1"/>
<name>A0A7E5VRA1_TRINI</name>
<evidence type="ECO:0000313" key="3">
    <source>
        <dbReference type="Proteomes" id="UP000322000"/>
    </source>
</evidence>
<dbReference type="SUPFAM" id="SSF54518">
    <property type="entry name" value="Tubby C-terminal domain-like"/>
    <property type="match status" value="1"/>
</dbReference>
<dbReference type="GeneID" id="113495874"/>
<dbReference type="Proteomes" id="UP000322000">
    <property type="component" value="Chromosome 7"/>
</dbReference>
<dbReference type="InterPro" id="IPR005552">
    <property type="entry name" value="Scramblase"/>
</dbReference>
<dbReference type="KEGG" id="tnl:113495874"/>
<comment type="cofactor">
    <cofactor evidence="2">
        <name>Ca(2+)</name>
        <dbReference type="ChEBI" id="CHEBI:29108"/>
    </cofactor>
</comment>
<dbReference type="Pfam" id="PF03803">
    <property type="entry name" value="Scramblase"/>
    <property type="match status" value="1"/>
</dbReference>
<dbReference type="InterPro" id="IPR025659">
    <property type="entry name" value="Tubby-like_C"/>
</dbReference>
<keyword evidence="2" id="KW-0449">Lipoprotein</keyword>
<dbReference type="GO" id="GO:0017128">
    <property type="term" value="F:phospholipid scramblase activity"/>
    <property type="evidence" value="ECO:0007669"/>
    <property type="project" value="InterPro"/>
</dbReference>
<comment type="function">
    <text evidence="2">May mediate accelerated ATP-independent bidirectional transbilayer migration of phospholipids upon binding calcium ions that results in a loss of phospholipid asymmetry in the plasma membrane.</text>
</comment>
<dbReference type="PANTHER" id="PTHR23248">
    <property type="entry name" value="PHOSPHOLIPID SCRAMBLASE-RELATED"/>
    <property type="match status" value="1"/>
</dbReference>
<dbReference type="OrthoDB" id="191150at2759"/>
<dbReference type="RefSeq" id="XP_026730671.1">
    <property type="nucleotide sequence ID" value="XM_026874870.1"/>
</dbReference>
<dbReference type="GO" id="GO:0005886">
    <property type="term" value="C:plasma membrane"/>
    <property type="evidence" value="ECO:0007669"/>
    <property type="project" value="TreeGrafter"/>
</dbReference>
<dbReference type="AlphaFoldDB" id="A0A7E5VRA1"/>
<proteinExistence type="inferred from homology"/>